<name>A0A1Y5TNT7_9RHOB</name>
<dbReference type="InterPro" id="IPR001647">
    <property type="entry name" value="HTH_TetR"/>
</dbReference>
<dbReference type="PANTHER" id="PTHR30328">
    <property type="entry name" value="TRANSCRIPTIONAL REPRESSOR"/>
    <property type="match status" value="1"/>
</dbReference>
<feature type="domain" description="HTH tetR-type" evidence="6">
    <location>
        <begin position="34"/>
        <end position="94"/>
    </location>
</feature>
<proteinExistence type="inferred from homology"/>
<evidence type="ECO:0000259" key="6">
    <source>
        <dbReference type="PROSITE" id="PS50977"/>
    </source>
</evidence>
<dbReference type="InterPro" id="IPR041474">
    <property type="entry name" value="NicS_C"/>
</dbReference>
<evidence type="ECO:0000256" key="1">
    <source>
        <dbReference type="ARBA" id="ARBA00010515"/>
    </source>
</evidence>
<comment type="similarity">
    <text evidence="1">Belongs to the 'GDXG' lipolytic enzyme family.</text>
</comment>
<dbReference type="OrthoDB" id="9806180at2"/>
<dbReference type="PROSITE" id="PS50977">
    <property type="entry name" value="HTH_TETR_2"/>
    <property type="match status" value="1"/>
</dbReference>
<keyword evidence="2 7" id="KW-0378">Hydrolase</keyword>
<gene>
    <name evidence="7" type="primary">nlhH</name>
    <name evidence="7" type="ORF">AQS8620_03085</name>
</gene>
<dbReference type="InterPro" id="IPR029058">
    <property type="entry name" value="AB_hydrolase_fold"/>
</dbReference>
<evidence type="ECO:0000256" key="3">
    <source>
        <dbReference type="ARBA" id="ARBA00023125"/>
    </source>
</evidence>
<dbReference type="Proteomes" id="UP000193862">
    <property type="component" value="Unassembled WGS sequence"/>
</dbReference>
<protein>
    <submittedName>
        <fullName evidence="7">Carboxylesterase NlhH</fullName>
        <ecNumber evidence="7">3.1.1.1</ecNumber>
    </submittedName>
</protein>
<dbReference type="AlphaFoldDB" id="A0A1Y5TNT7"/>
<dbReference type="PRINTS" id="PR00455">
    <property type="entry name" value="HTHTETR"/>
</dbReference>
<evidence type="ECO:0000313" key="7">
    <source>
        <dbReference type="EMBL" id="SLN66278.1"/>
    </source>
</evidence>
<dbReference type="InterPro" id="IPR036271">
    <property type="entry name" value="Tet_transcr_reg_TetR-rel_C_sf"/>
</dbReference>
<dbReference type="Pfam" id="PF00440">
    <property type="entry name" value="TetR_N"/>
    <property type="match status" value="1"/>
</dbReference>
<dbReference type="InterPro" id="IPR050109">
    <property type="entry name" value="HTH-type_TetR-like_transc_reg"/>
</dbReference>
<dbReference type="SUPFAM" id="SSF46689">
    <property type="entry name" value="Homeodomain-like"/>
    <property type="match status" value="1"/>
</dbReference>
<dbReference type="SUPFAM" id="SSF53474">
    <property type="entry name" value="alpha/beta-Hydrolases"/>
    <property type="match status" value="1"/>
</dbReference>
<evidence type="ECO:0000313" key="8">
    <source>
        <dbReference type="Proteomes" id="UP000193862"/>
    </source>
</evidence>
<dbReference type="InterPro" id="IPR009057">
    <property type="entry name" value="Homeodomain-like_sf"/>
</dbReference>
<dbReference type="GO" id="GO:0003677">
    <property type="term" value="F:DNA binding"/>
    <property type="evidence" value="ECO:0007669"/>
    <property type="project" value="UniProtKB-UniRule"/>
</dbReference>
<dbReference type="InterPro" id="IPR002168">
    <property type="entry name" value="Lipase_GDXG_HIS_AS"/>
</dbReference>
<sequence length="559" mass="61862">MDRDETPDVALPKSSKPAQSSEGAARRGWKQDPEAVKANILKVAYEIFARSGLSGARIEEIAHRTETSKRMIYYYFGDKDGLYRAVLESAYIAMRKGEDLLDLGGVPPVEALRRLAEFTFDHHRSAEDFVRLVMIENVHDGRHMSMLDEMAGQNISVIRLLEDIYQRGCAAGLFRRGLDAVELHWMISSMSYFNVSNRVTFSQIFGNDLFNPLGQQKLRRHVGDMMVRFVLRDDVSLDAGLARSNEDIRMINPDIYRFLEVWDSKWASLPKGASVQDRRLKFEAIAREMRLPTPEGVETDGEYWIESDGGPVRVRVFRAAGTAAQPALIYLHGGAWMQGSPETHWDITARIAGWNGQTVISVDYGLAPENPYPTAFQQVFAVTQWAHREAGTLNIDPAKIAIGGDSAGGNIAAAVALKCREEGVALSAQLLIYPACDFDQTRPSYIENADGPLLKVQGMDGVNRMYSPDESKLSSDPFVAPLVAESHADLPPAYVAVAQNDPLRDSGVAYADALEAAGVPVTRDSGEGLIHGYLRSMEYCALAEDKLRAMAAWLRETNA</sequence>
<accession>A0A1Y5TNT7</accession>
<evidence type="ECO:0000256" key="2">
    <source>
        <dbReference type="ARBA" id="ARBA00022801"/>
    </source>
</evidence>
<dbReference type="Gene3D" id="1.10.357.10">
    <property type="entry name" value="Tetracycline Repressor, domain 2"/>
    <property type="match status" value="1"/>
</dbReference>
<keyword evidence="8" id="KW-1185">Reference proteome</keyword>
<dbReference type="Pfam" id="PF07859">
    <property type="entry name" value="Abhydrolase_3"/>
    <property type="match status" value="1"/>
</dbReference>
<dbReference type="InterPro" id="IPR013094">
    <property type="entry name" value="AB_hydrolase_3"/>
</dbReference>
<evidence type="ECO:0000256" key="5">
    <source>
        <dbReference type="SAM" id="MobiDB-lite"/>
    </source>
</evidence>
<dbReference type="EC" id="3.1.1.1" evidence="7"/>
<dbReference type="SUPFAM" id="SSF48498">
    <property type="entry name" value="Tetracyclin repressor-like, C-terminal domain"/>
    <property type="match status" value="1"/>
</dbReference>
<dbReference type="PROSITE" id="PS01173">
    <property type="entry name" value="LIPASE_GDXG_HIS"/>
    <property type="match status" value="1"/>
</dbReference>
<dbReference type="GO" id="GO:0106435">
    <property type="term" value="F:carboxylesterase activity"/>
    <property type="evidence" value="ECO:0007669"/>
    <property type="project" value="UniProtKB-EC"/>
</dbReference>
<feature type="region of interest" description="Disordered" evidence="5">
    <location>
        <begin position="1"/>
        <end position="30"/>
    </location>
</feature>
<dbReference type="Pfam" id="PF17938">
    <property type="entry name" value="TetR_C_29"/>
    <property type="match status" value="1"/>
</dbReference>
<dbReference type="Gene3D" id="3.40.50.1820">
    <property type="entry name" value="alpha/beta hydrolase"/>
    <property type="match status" value="1"/>
</dbReference>
<keyword evidence="3 4" id="KW-0238">DNA-binding</keyword>
<dbReference type="PANTHER" id="PTHR30328:SF54">
    <property type="entry name" value="HTH-TYPE TRANSCRIPTIONAL REPRESSOR SCO4008"/>
    <property type="match status" value="1"/>
</dbReference>
<dbReference type="EMBL" id="FWFS01000012">
    <property type="protein sequence ID" value="SLN66278.1"/>
    <property type="molecule type" value="Genomic_DNA"/>
</dbReference>
<reference evidence="7 8" key="1">
    <citation type="submission" date="2017-03" db="EMBL/GenBank/DDBJ databases">
        <authorList>
            <person name="Afonso C.L."/>
            <person name="Miller P.J."/>
            <person name="Scott M.A."/>
            <person name="Spackman E."/>
            <person name="Goraichik I."/>
            <person name="Dimitrov K.M."/>
            <person name="Suarez D.L."/>
            <person name="Swayne D.E."/>
        </authorList>
    </citation>
    <scope>NUCLEOTIDE SEQUENCE [LARGE SCALE GENOMIC DNA]</scope>
    <source>
        <strain evidence="7 8">CECT 8620</strain>
    </source>
</reference>
<evidence type="ECO:0000256" key="4">
    <source>
        <dbReference type="PROSITE-ProRule" id="PRU00335"/>
    </source>
</evidence>
<feature type="DNA-binding region" description="H-T-H motif" evidence="4">
    <location>
        <begin position="57"/>
        <end position="76"/>
    </location>
</feature>
<organism evidence="7 8">
    <name type="scientific">Aquimixticola soesokkakensis</name>
    <dbReference type="NCBI Taxonomy" id="1519096"/>
    <lineage>
        <taxon>Bacteria</taxon>
        <taxon>Pseudomonadati</taxon>
        <taxon>Pseudomonadota</taxon>
        <taxon>Alphaproteobacteria</taxon>
        <taxon>Rhodobacterales</taxon>
        <taxon>Paracoccaceae</taxon>
        <taxon>Aquimixticola</taxon>
    </lineage>
</organism>